<feature type="domain" description="Peptidase S54 rhomboid" evidence="9">
    <location>
        <begin position="69"/>
        <end position="214"/>
    </location>
</feature>
<evidence type="ECO:0000313" key="11">
    <source>
        <dbReference type="EMBL" id="QCD41992.1"/>
    </source>
</evidence>
<keyword evidence="12" id="KW-1185">Reference proteome</keyword>
<keyword evidence="3 8" id="KW-0812">Transmembrane</keyword>
<dbReference type="InterPro" id="IPR022764">
    <property type="entry name" value="Peptidase_S54_rhomboid_dom"/>
</dbReference>
<keyword evidence="4" id="KW-0378">Hydrolase</keyword>
<evidence type="ECO:0000256" key="2">
    <source>
        <dbReference type="ARBA" id="ARBA00009045"/>
    </source>
</evidence>
<keyword evidence="11" id="KW-0645">Protease</keyword>
<evidence type="ECO:0000256" key="4">
    <source>
        <dbReference type="ARBA" id="ARBA00022801"/>
    </source>
</evidence>
<dbReference type="GO" id="GO:0006508">
    <property type="term" value="P:proteolysis"/>
    <property type="evidence" value="ECO:0007669"/>
    <property type="project" value="UniProtKB-KW"/>
</dbReference>
<dbReference type="Gene3D" id="1.20.1540.10">
    <property type="entry name" value="Rhomboid-like"/>
    <property type="match status" value="1"/>
</dbReference>
<feature type="region of interest" description="Disordered" evidence="7">
    <location>
        <begin position="249"/>
        <end position="280"/>
    </location>
</feature>
<keyword evidence="5 8" id="KW-1133">Transmembrane helix</keyword>
<evidence type="ECO:0000256" key="6">
    <source>
        <dbReference type="ARBA" id="ARBA00023136"/>
    </source>
</evidence>
<evidence type="ECO:0000259" key="10">
    <source>
        <dbReference type="Pfam" id="PF20216"/>
    </source>
</evidence>
<name>A0A4P7W2F8_9BACT</name>
<comment type="subcellular location">
    <subcellularLocation>
        <location evidence="1">Membrane</location>
        <topology evidence="1">Multi-pass membrane protein</topology>
    </subcellularLocation>
</comment>
<evidence type="ECO:0000259" key="9">
    <source>
        <dbReference type="Pfam" id="PF01694"/>
    </source>
</evidence>
<dbReference type="SUPFAM" id="SSF144091">
    <property type="entry name" value="Rhomboid-like"/>
    <property type="match status" value="1"/>
</dbReference>
<dbReference type="Pfam" id="PF01694">
    <property type="entry name" value="Rhomboid"/>
    <property type="match status" value="1"/>
</dbReference>
<feature type="transmembrane region" description="Helical" evidence="8">
    <location>
        <begin position="110"/>
        <end position="130"/>
    </location>
</feature>
<feature type="transmembrane region" description="Helical" evidence="8">
    <location>
        <begin position="83"/>
        <end position="103"/>
    </location>
</feature>
<dbReference type="InterPro" id="IPR046483">
    <property type="entry name" value="DUF6576"/>
</dbReference>
<dbReference type="PANTHER" id="PTHR43731:SF14">
    <property type="entry name" value="PRESENILIN-ASSOCIATED RHOMBOID-LIKE PROTEIN, MITOCHONDRIAL"/>
    <property type="match status" value="1"/>
</dbReference>
<protein>
    <submittedName>
        <fullName evidence="11">Rhomboid family intramembrane serine protease</fullName>
    </submittedName>
</protein>
<evidence type="ECO:0000256" key="5">
    <source>
        <dbReference type="ARBA" id="ARBA00022989"/>
    </source>
</evidence>
<reference evidence="12" key="1">
    <citation type="submission" date="2019-02" db="EMBL/GenBank/DDBJ databases">
        <title>Isolation and identification of novel species under the genus Muribaculum.</title>
        <authorList>
            <person name="Miyake S."/>
            <person name="Ding Y."/>
            <person name="Low A."/>
            <person name="Soh M."/>
            <person name="Seedorf H."/>
        </authorList>
    </citation>
    <scope>NUCLEOTIDE SEQUENCE [LARGE SCALE GENOMIC DNA]</scope>
    <source>
        <strain evidence="12">H5</strain>
    </source>
</reference>
<evidence type="ECO:0000256" key="8">
    <source>
        <dbReference type="SAM" id="Phobius"/>
    </source>
</evidence>
<feature type="transmembrane region" description="Helical" evidence="8">
    <location>
        <begin position="194"/>
        <end position="212"/>
    </location>
</feature>
<evidence type="ECO:0000256" key="7">
    <source>
        <dbReference type="SAM" id="MobiDB-lite"/>
    </source>
</evidence>
<dbReference type="EMBL" id="CP039396">
    <property type="protein sequence ID" value="QCD41992.1"/>
    <property type="molecule type" value="Genomic_DNA"/>
</dbReference>
<feature type="transmembrane region" description="Helical" evidence="8">
    <location>
        <begin position="136"/>
        <end position="159"/>
    </location>
</feature>
<feature type="domain" description="DUF6576" evidence="10">
    <location>
        <begin position="282"/>
        <end position="315"/>
    </location>
</feature>
<dbReference type="Pfam" id="PF20216">
    <property type="entry name" value="DUF6576"/>
    <property type="match status" value="1"/>
</dbReference>
<dbReference type="GO" id="GO:0004252">
    <property type="term" value="F:serine-type endopeptidase activity"/>
    <property type="evidence" value="ECO:0007669"/>
    <property type="project" value="InterPro"/>
</dbReference>
<dbReference type="KEGG" id="ddb:E7747_06715"/>
<feature type="compositionally biased region" description="Polar residues" evidence="7">
    <location>
        <begin position="249"/>
        <end position="267"/>
    </location>
</feature>
<dbReference type="AlphaFoldDB" id="A0A4P7W2F8"/>
<proteinExistence type="inferred from homology"/>
<feature type="transmembrane region" description="Helical" evidence="8">
    <location>
        <begin position="166"/>
        <end position="188"/>
    </location>
</feature>
<dbReference type="InterPro" id="IPR050925">
    <property type="entry name" value="Rhomboid_protease_S54"/>
</dbReference>
<dbReference type="PANTHER" id="PTHR43731">
    <property type="entry name" value="RHOMBOID PROTEASE"/>
    <property type="match status" value="1"/>
</dbReference>
<dbReference type="Proteomes" id="UP000297149">
    <property type="component" value="Chromosome"/>
</dbReference>
<evidence type="ECO:0000313" key="12">
    <source>
        <dbReference type="Proteomes" id="UP000297149"/>
    </source>
</evidence>
<dbReference type="GO" id="GO:0016020">
    <property type="term" value="C:membrane"/>
    <property type="evidence" value="ECO:0007669"/>
    <property type="project" value="UniProtKB-SubCell"/>
</dbReference>
<gene>
    <name evidence="11" type="ORF">E7747_06715</name>
</gene>
<comment type="similarity">
    <text evidence="2">Belongs to the peptidase S54 family.</text>
</comment>
<keyword evidence="6 8" id="KW-0472">Membrane</keyword>
<sequence length="317" mass="35062">MGVTDTIRQMRRSFDGSTMLMKIIWINIGIFILLRVAAIVCMFAGCPDFINTIMSYVQLPSNPTTLATRPWTIVTYMFAQYDVLHILFNLLWLYWFGTLFMMVATQRQLFALYILGGLGGALLFLVSYAVMPVFAFHNAMLIGSSASVIAIVTATAILMPDFRMHLLFIGSISLKWIAIATIALVLIGVTGSNAGGEIAHIGGVLTGAIYALRLKRGHDITGPFNRAFDRMANLWNRFASTIWGSFSHKTGTPGQKQASGRQYGASSTPPPYGKNPTCDDNDREVLDAILDKIKKSGYSALTPQERQRLFDVSRKIK</sequence>
<evidence type="ECO:0000256" key="1">
    <source>
        <dbReference type="ARBA" id="ARBA00004141"/>
    </source>
</evidence>
<organism evidence="11 12">
    <name type="scientific">Duncaniella dubosii</name>
    <dbReference type="NCBI Taxonomy" id="2518971"/>
    <lineage>
        <taxon>Bacteria</taxon>
        <taxon>Pseudomonadati</taxon>
        <taxon>Bacteroidota</taxon>
        <taxon>Bacteroidia</taxon>
        <taxon>Bacteroidales</taxon>
        <taxon>Muribaculaceae</taxon>
        <taxon>Duncaniella</taxon>
    </lineage>
</organism>
<accession>A0A4P7W2F8</accession>
<feature type="transmembrane region" description="Helical" evidence="8">
    <location>
        <begin position="20"/>
        <end position="45"/>
    </location>
</feature>
<evidence type="ECO:0000256" key="3">
    <source>
        <dbReference type="ARBA" id="ARBA00022692"/>
    </source>
</evidence>
<dbReference type="InterPro" id="IPR035952">
    <property type="entry name" value="Rhomboid-like_sf"/>
</dbReference>
<dbReference type="RefSeq" id="WP_136414905.1">
    <property type="nucleotide sequence ID" value="NZ_CAXHQF010000001.1"/>
</dbReference>